<feature type="transmembrane region" description="Helical" evidence="6">
    <location>
        <begin position="727"/>
        <end position="749"/>
    </location>
</feature>
<feature type="transmembrane region" description="Helical" evidence="6">
    <location>
        <begin position="756"/>
        <end position="777"/>
    </location>
</feature>
<protein>
    <recommendedName>
        <fullName evidence="7">SSD domain-containing protein</fullName>
    </recommendedName>
</protein>
<feature type="transmembrane region" description="Helical" evidence="6">
    <location>
        <begin position="387"/>
        <end position="410"/>
    </location>
</feature>
<feature type="domain" description="SSD" evidence="7">
    <location>
        <begin position="315"/>
        <end position="445"/>
    </location>
</feature>
<dbReference type="InterPro" id="IPR050545">
    <property type="entry name" value="Mycobact_MmpL"/>
</dbReference>
<evidence type="ECO:0000256" key="6">
    <source>
        <dbReference type="SAM" id="Phobius"/>
    </source>
</evidence>
<keyword evidence="5 6" id="KW-0472">Membrane</keyword>
<feature type="transmembrane region" description="Helical" evidence="6">
    <location>
        <begin position="318"/>
        <end position="340"/>
    </location>
</feature>
<dbReference type="Gene3D" id="1.20.1640.10">
    <property type="entry name" value="Multidrug efflux transporter AcrB transmembrane domain"/>
    <property type="match status" value="2"/>
</dbReference>
<proteinExistence type="predicted"/>
<feature type="transmembrane region" description="Helical" evidence="6">
    <location>
        <begin position="783"/>
        <end position="801"/>
    </location>
</feature>
<evidence type="ECO:0000313" key="8">
    <source>
        <dbReference type="EMBL" id="CCG07371.1"/>
    </source>
</evidence>
<dbReference type="PANTHER" id="PTHR33406">
    <property type="entry name" value="MEMBRANE PROTEIN MJ1562-RELATED"/>
    <property type="match status" value="1"/>
</dbReference>
<dbReference type="NCBIfam" id="TIGR03480">
    <property type="entry name" value="HpnN"/>
    <property type="match status" value="1"/>
</dbReference>
<dbReference type="Pfam" id="PF03176">
    <property type="entry name" value="MMPL"/>
    <property type="match status" value="2"/>
</dbReference>
<dbReference type="STRING" id="1150469.RSPPHO_00745"/>
<feature type="transmembrane region" description="Helical" evidence="6">
    <location>
        <begin position="422"/>
        <end position="443"/>
    </location>
</feature>
<dbReference type="GO" id="GO:0005886">
    <property type="term" value="C:plasma membrane"/>
    <property type="evidence" value="ECO:0007669"/>
    <property type="project" value="UniProtKB-SubCell"/>
</dbReference>
<evidence type="ECO:0000256" key="4">
    <source>
        <dbReference type="ARBA" id="ARBA00022989"/>
    </source>
</evidence>
<feature type="transmembrane region" description="Helical" evidence="6">
    <location>
        <begin position="822"/>
        <end position="840"/>
    </location>
</feature>
<dbReference type="InterPro" id="IPR000731">
    <property type="entry name" value="SSD"/>
</dbReference>
<feature type="transmembrane region" description="Helical" evidence="6">
    <location>
        <begin position="846"/>
        <end position="874"/>
    </location>
</feature>
<dbReference type="HOGENOM" id="CLU_009099_0_0_5"/>
<dbReference type="InterPro" id="IPR017841">
    <property type="entry name" value="Hopanoid_biosynth_HpnN"/>
</dbReference>
<keyword evidence="4 6" id="KW-1133">Transmembrane helix</keyword>
<dbReference type="KEGG" id="rpm:RSPPHO_00745"/>
<feature type="transmembrane region" description="Helical" evidence="6">
    <location>
        <begin position="40"/>
        <end position="62"/>
    </location>
</feature>
<evidence type="ECO:0000256" key="3">
    <source>
        <dbReference type="ARBA" id="ARBA00022692"/>
    </source>
</evidence>
<evidence type="ECO:0000256" key="5">
    <source>
        <dbReference type="ARBA" id="ARBA00023136"/>
    </source>
</evidence>
<dbReference type="PROSITE" id="PS50156">
    <property type="entry name" value="SSD"/>
    <property type="match status" value="1"/>
</dbReference>
<keyword evidence="3 6" id="KW-0812">Transmembrane</keyword>
<evidence type="ECO:0000259" key="7">
    <source>
        <dbReference type="PROSITE" id="PS50156"/>
    </source>
</evidence>
<dbReference type="EMBL" id="HE663493">
    <property type="protein sequence ID" value="CCG07371.1"/>
    <property type="molecule type" value="Genomic_DNA"/>
</dbReference>
<keyword evidence="2" id="KW-1003">Cell membrane</keyword>
<dbReference type="PANTHER" id="PTHR33406:SF13">
    <property type="entry name" value="MEMBRANE PROTEIN YDFJ"/>
    <property type="match status" value="1"/>
</dbReference>
<dbReference type="InterPro" id="IPR004869">
    <property type="entry name" value="MMPL_dom"/>
</dbReference>
<evidence type="ECO:0000256" key="1">
    <source>
        <dbReference type="ARBA" id="ARBA00004651"/>
    </source>
</evidence>
<comment type="subcellular location">
    <subcellularLocation>
        <location evidence="1">Cell membrane</location>
        <topology evidence="1">Multi-pass membrane protein</topology>
    </subcellularLocation>
</comment>
<reference evidence="8 9" key="1">
    <citation type="submission" date="2012-02" db="EMBL/GenBank/DDBJ databases">
        <title>Shotgun genome sequence of Phaeospirillum photometricum DSM 122.</title>
        <authorList>
            <person name="Duquesne K."/>
            <person name="Sturgis J."/>
        </authorList>
    </citation>
    <scope>NUCLEOTIDE SEQUENCE [LARGE SCALE GENOMIC DNA]</scope>
    <source>
        <strain evidence="9">DSM122</strain>
    </source>
</reference>
<feature type="transmembrane region" description="Helical" evidence="6">
    <location>
        <begin position="475"/>
        <end position="492"/>
    </location>
</feature>
<accession>H6SQQ6</accession>
<keyword evidence="9" id="KW-1185">Reference proteome</keyword>
<evidence type="ECO:0000256" key="2">
    <source>
        <dbReference type="ARBA" id="ARBA00022475"/>
    </source>
</evidence>
<feature type="transmembrane region" description="Helical" evidence="6">
    <location>
        <begin position="346"/>
        <end position="366"/>
    </location>
</feature>
<dbReference type="AlphaFoldDB" id="H6SQQ6"/>
<dbReference type="eggNOG" id="COG0841">
    <property type="taxonomic scope" value="Bacteria"/>
</dbReference>
<sequence length="876" mass="90979">MKEPPMVAASPPPDPARRVDLFMTALVRAWVRGVERRPRLALGLTLGLMLLSGWAIATHLSIRTDTSAMLSPDLPFQQDHARLKAAFPDLGDDLVVVIDGLTPAVAERAAQTLSQALTQRPDVIARAVDLAGLPFFRRNGLLYLSPAALDTLAGTLTQAQPFLAGLGRDPSLRGLADLMDLALGHTEAPSDPILIAVLERMTAVTTATQHNEMALMDWSAAFGTSPARGTATRRFLLIKPVLNNASLSPAGAAMAAVRAAAAEAGLSEATGVRVRLTGSAALAQEELGTVRSSMGVSNLVSFGIVALLLVWGLRSGRLILATNAALVAGLVITAGFAAVTVGTLNLISVAFAVLFIGLSVDFGLHYGLRYREARVAGLANAAALDEAASSTGTSLVLSALAAMLAFLSFLPTDYLGLAQLGLISGAGMAIALLLNLTLLPAILTLMPARPVKPIGVPAGALRFSLLHLPERRPRATLAMTSVLVGGALWLAVQIRFDVDPLALKDPATESLSTLYDVMKEPGLDPYSIDILAADAAEAARLTEALNQLEAVRSVASLPALVPAEQDQKLQVIEDLAFTVGPSLSLPQEAPPDAAGLVEARRRLIARLADVHAGTAAPAAQALATALGALGDDPTGLERLQARLLDGLPDQIARLRDSLSAGPVSLADIPPDLRARYGAADGQMRLQVFPRDDLRDPRALQAFVAAVRPVAPHATGAPVIIVEAGRTVIGAFAEAAALATVLITAMLAAVMRRRRDILLVFVPVLLSGLFTLGSAVLIGQALNLANVIVLPLLVGLGVAGAIHVIGRAHETAGAVLDSSTPRAVVFSALTTVASFSSLILSDHPGTASMGILLTLALTLGLVCTLGILPAILALLRR</sequence>
<organism evidence="8 9">
    <name type="scientific">Pararhodospirillum photometricum DSM 122</name>
    <dbReference type="NCBI Taxonomy" id="1150469"/>
    <lineage>
        <taxon>Bacteria</taxon>
        <taxon>Pseudomonadati</taxon>
        <taxon>Pseudomonadota</taxon>
        <taxon>Alphaproteobacteria</taxon>
        <taxon>Rhodospirillales</taxon>
        <taxon>Rhodospirillaceae</taxon>
        <taxon>Pararhodospirillum</taxon>
    </lineage>
</organism>
<dbReference type="Proteomes" id="UP000033220">
    <property type="component" value="Chromosome DSM 122"/>
</dbReference>
<feature type="transmembrane region" description="Helical" evidence="6">
    <location>
        <begin position="294"/>
        <end position="311"/>
    </location>
</feature>
<dbReference type="SUPFAM" id="SSF82866">
    <property type="entry name" value="Multidrug efflux transporter AcrB transmembrane domain"/>
    <property type="match status" value="2"/>
</dbReference>
<name>H6SQQ6_PARPM</name>
<dbReference type="PATRIC" id="fig|1150469.3.peg.858"/>
<gene>
    <name evidence="8" type="ORF">RSPPHO_00745</name>
</gene>
<evidence type="ECO:0000313" key="9">
    <source>
        <dbReference type="Proteomes" id="UP000033220"/>
    </source>
</evidence>